<dbReference type="AlphaFoldDB" id="A0A2T6ZRA8"/>
<evidence type="ECO:0000313" key="1">
    <source>
        <dbReference type="EMBL" id="PUU78021.1"/>
    </source>
</evidence>
<keyword evidence="2" id="KW-1185">Reference proteome</keyword>
<organism evidence="1 2">
    <name type="scientific">Tuber borchii</name>
    <name type="common">White truffle</name>
    <dbReference type="NCBI Taxonomy" id="42251"/>
    <lineage>
        <taxon>Eukaryota</taxon>
        <taxon>Fungi</taxon>
        <taxon>Dikarya</taxon>
        <taxon>Ascomycota</taxon>
        <taxon>Pezizomycotina</taxon>
        <taxon>Pezizomycetes</taxon>
        <taxon>Pezizales</taxon>
        <taxon>Tuberaceae</taxon>
        <taxon>Tuber</taxon>
    </lineage>
</organism>
<sequence>MIVVDSLLPACCNVIGTVQVSLWPGIAKSNHQGRLTALIILVAGMIGRVTGSWEGRNHWKRGLNPRHQSTILDSPRRRVAGREGDGWRIYLLEYGTCFLFSEFAWDANKYPDETSQDQALILQNNGKFSRVFGESIEARLYESLLRLILLRSYSYAYHTALIHFS</sequence>
<dbReference type="EMBL" id="NESQ01000131">
    <property type="protein sequence ID" value="PUU78021.1"/>
    <property type="molecule type" value="Genomic_DNA"/>
</dbReference>
<evidence type="ECO:0000313" key="2">
    <source>
        <dbReference type="Proteomes" id="UP000244722"/>
    </source>
</evidence>
<name>A0A2T6ZRA8_TUBBO</name>
<dbReference type="Proteomes" id="UP000244722">
    <property type="component" value="Unassembled WGS sequence"/>
</dbReference>
<reference evidence="1 2" key="1">
    <citation type="submission" date="2017-04" db="EMBL/GenBank/DDBJ databases">
        <title>Draft genome sequence of Tuber borchii Vittad., a whitish edible truffle.</title>
        <authorList>
            <consortium name="DOE Joint Genome Institute"/>
            <person name="Murat C."/>
            <person name="Kuo A."/>
            <person name="Barry K.W."/>
            <person name="Clum A."/>
            <person name="Dockter R.B."/>
            <person name="Fauchery L."/>
            <person name="Iotti M."/>
            <person name="Kohler A."/>
            <person name="Labutti K."/>
            <person name="Lindquist E.A."/>
            <person name="Lipzen A."/>
            <person name="Ohm R.A."/>
            <person name="Wang M."/>
            <person name="Grigoriev I.V."/>
            <person name="Zambonelli A."/>
            <person name="Martin F.M."/>
        </authorList>
    </citation>
    <scope>NUCLEOTIDE SEQUENCE [LARGE SCALE GENOMIC DNA]</scope>
    <source>
        <strain evidence="1 2">Tbo3840</strain>
    </source>
</reference>
<proteinExistence type="predicted"/>
<gene>
    <name evidence="1" type="ORF">B9Z19DRAFT_119997</name>
</gene>
<comment type="caution">
    <text evidence="1">The sequence shown here is derived from an EMBL/GenBank/DDBJ whole genome shotgun (WGS) entry which is preliminary data.</text>
</comment>
<accession>A0A2T6ZRA8</accession>
<protein>
    <submittedName>
        <fullName evidence="1">Uncharacterized protein</fullName>
    </submittedName>
</protein>